<dbReference type="EMBL" id="CP026948">
    <property type="protein sequence ID" value="AWB83993.1"/>
    <property type="molecule type" value="Genomic_DNA"/>
</dbReference>
<dbReference type="KEGG" id="clia:C3E79_05465"/>
<dbReference type="PANTHER" id="PTHR35335:SF1">
    <property type="entry name" value="UPF0716 PROTEIN FXSA"/>
    <property type="match status" value="1"/>
</dbReference>
<evidence type="ECO:0000313" key="2">
    <source>
        <dbReference type="Proteomes" id="UP000244754"/>
    </source>
</evidence>
<accession>A0A2S0WDY8</accession>
<dbReference type="InterPro" id="IPR007313">
    <property type="entry name" value="FxsA"/>
</dbReference>
<gene>
    <name evidence="1" type="ORF">C3E79_05465</name>
</gene>
<organism evidence="1 2">
    <name type="scientific">Corynebacterium liangguodongii</name>
    <dbReference type="NCBI Taxonomy" id="2079535"/>
    <lineage>
        <taxon>Bacteria</taxon>
        <taxon>Bacillati</taxon>
        <taxon>Actinomycetota</taxon>
        <taxon>Actinomycetes</taxon>
        <taxon>Mycobacteriales</taxon>
        <taxon>Corynebacteriaceae</taxon>
        <taxon>Corynebacterium</taxon>
    </lineage>
</organism>
<dbReference type="GO" id="GO:0016020">
    <property type="term" value="C:membrane"/>
    <property type="evidence" value="ECO:0007669"/>
    <property type="project" value="InterPro"/>
</dbReference>
<dbReference type="OrthoDB" id="4422778at2"/>
<name>A0A2S0WDY8_9CORY</name>
<sequence>MRLILFAYFLVEVLAFIGVAHFIGIGWAFLAVFALMLLGGLAANVALRNSLRAAAEGRSSLTALAGDSAILVAGWVLTIIPGFVSSLVGLFMVFGPTRALLRRGLTARARRAVEDFGVRAYAASPISRVRTSYGTFTTDPSPRAETIDADELERLFRMDAVDPDDKDGPKP</sequence>
<evidence type="ECO:0000313" key="1">
    <source>
        <dbReference type="EMBL" id="AWB83993.1"/>
    </source>
</evidence>
<dbReference type="AlphaFoldDB" id="A0A2S0WDY8"/>
<reference evidence="2" key="1">
    <citation type="submission" date="2018-01" db="EMBL/GenBank/DDBJ databases">
        <authorList>
            <person name="Li J."/>
        </authorList>
    </citation>
    <scope>NUCLEOTIDE SEQUENCE [LARGE SCALE GENOMIC DNA]</scope>
    <source>
        <strain evidence="2">2184</strain>
    </source>
</reference>
<protein>
    <submittedName>
        <fullName evidence="1">FxsA</fullName>
    </submittedName>
</protein>
<dbReference type="Pfam" id="PF04186">
    <property type="entry name" value="FxsA"/>
    <property type="match status" value="1"/>
</dbReference>
<keyword evidence="2" id="KW-1185">Reference proteome</keyword>
<dbReference type="Proteomes" id="UP000244754">
    <property type="component" value="Chromosome"/>
</dbReference>
<dbReference type="RefSeq" id="WP_108404002.1">
    <property type="nucleotide sequence ID" value="NZ_CP026948.1"/>
</dbReference>
<proteinExistence type="predicted"/>
<dbReference type="NCBIfam" id="NF008528">
    <property type="entry name" value="PRK11463.1-2"/>
    <property type="match status" value="1"/>
</dbReference>
<dbReference type="PANTHER" id="PTHR35335">
    <property type="entry name" value="UPF0716 PROTEIN FXSA"/>
    <property type="match status" value="1"/>
</dbReference>